<protein>
    <submittedName>
        <fullName evidence="1">Uncharacterized protein</fullName>
    </submittedName>
</protein>
<evidence type="ECO:0000313" key="1">
    <source>
        <dbReference type="EMBL" id="MBE1208169.1"/>
    </source>
</evidence>
<sequence>MTYYQTLGISGADIAGATALAVIHDLKVNGNSLDGLPQILVSTGKAGGFQVKMKWGDSETGFSLSDSEAKSAVAQMKASRAHDPAIFDRVQEALASLEGRAR</sequence>
<keyword evidence="2" id="KW-1185">Reference proteome</keyword>
<evidence type="ECO:0000313" key="2">
    <source>
        <dbReference type="Proteomes" id="UP000598227"/>
    </source>
</evidence>
<comment type="caution">
    <text evidence="1">The sequence shown here is derived from an EMBL/GenBank/DDBJ whole genome shotgun (WGS) entry which is preliminary data.</text>
</comment>
<dbReference type="EMBL" id="JACZEP010000017">
    <property type="protein sequence ID" value="MBE1208169.1"/>
    <property type="molecule type" value="Genomic_DNA"/>
</dbReference>
<name>A0ABR9GWX0_9HYPH</name>
<gene>
    <name evidence="1" type="ORF">IHE39_28140</name>
</gene>
<dbReference type="RefSeq" id="WP_192568842.1">
    <property type="nucleotide sequence ID" value="NZ_JACZEP010000017.1"/>
</dbReference>
<accession>A0ABR9GWX0</accession>
<dbReference type="Proteomes" id="UP000598227">
    <property type="component" value="Unassembled WGS sequence"/>
</dbReference>
<proteinExistence type="predicted"/>
<organism evidence="1 2">
    <name type="scientific">Aminobacter carboxidus</name>
    <dbReference type="NCBI Taxonomy" id="376165"/>
    <lineage>
        <taxon>Bacteria</taxon>
        <taxon>Pseudomonadati</taxon>
        <taxon>Pseudomonadota</taxon>
        <taxon>Alphaproteobacteria</taxon>
        <taxon>Hyphomicrobiales</taxon>
        <taxon>Phyllobacteriaceae</taxon>
        <taxon>Aminobacter</taxon>
    </lineage>
</organism>
<reference evidence="1 2" key="1">
    <citation type="submission" date="2020-09" db="EMBL/GenBank/DDBJ databases">
        <title>Draft Genome Sequence of Aminobacter carboxidus type strain DSM 1086, a soil Gram-negative carboxydobacterium.</title>
        <authorList>
            <person name="Turrini P."/>
            <person name="Tescari M."/>
            <person name="Artuso I."/>
            <person name="Lugli G.A."/>
            <person name="Frangipani E."/>
            <person name="Ventura M."/>
            <person name="Visca P."/>
        </authorList>
    </citation>
    <scope>NUCLEOTIDE SEQUENCE [LARGE SCALE GENOMIC DNA]</scope>
    <source>
        <strain evidence="1 2">DSM 1086</strain>
    </source>
</reference>